<evidence type="ECO:0008006" key="4">
    <source>
        <dbReference type="Google" id="ProtNLM"/>
    </source>
</evidence>
<proteinExistence type="predicted"/>
<feature type="transmembrane region" description="Helical" evidence="1">
    <location>
        <begin position="17"/>
        <end position="35"/>
    </location>
</feature>
<feature type="transmembrane region" description="Helical" evidence="1">
    <location>
        <begin position="98"/>
        <end position="121"/>
    </location>
</feature>
<keyword evidence="1" id="KW-0812">Transmembrane</keyword>
<dbReference type="Proteomes" id="UP001501742">
    <property type="component" value="Unassembled WGS sequence"/>
</dbReference>
<dbReference type="RefSeq" id="WP_204607898.1">
    <property type="nucleotide sequence ID" value="NZ_BAAAJX010000003.1"/>
</dbReference>
<feature type="transmembrane region" description="Helical" evidence="1">
    <location>
        <begin position="64"/>
        <end position="86"/>
    </location>
</feature>
<evidence type="ECO:0000256" key="1">
    <source>
        <dbReference type="SAM" id="Phobius"/>
    </source>
</evidence>
<feature type="transmembrane region" description="Helical" evidence="1">
    <location>
        <begin position="127"/>
        <end position="146"/>
    </location>
</feature>
<accession>A0ABP4K4D7</accession>
<name>A0ABP4K4D7_9MICO</name>
<protein>
    <recommendedName>
        <fullName evidence="4">DUF1648 domain-containing protein</fullName>
    </recommendedName>
</protein>
<comment type="caution">
    <text evidence="2">The sequence shown here is derived from an EMBL/GenBank/DDBJ whole genome shotgun (WGS) entry which is preliminary data.</text>
</comment>
<organism evidence="2 3">
    <name type="scientific">Curtobacterium herbarum</name>
    <dbReference type="NCBI Taxonomy" id="150122"/>
    <lineage>
        <taxon>Bacteria</taxon>
        <taxon>Bacillati</taxon>
        <taxon>Actinomycetota</taxon>
        <taxon>Actinomycetes</taxon>
        <taxon>Micrococcales</taxon>
        <taxon>Microbacteriaceae</taxon>
        <taxon>Curtobacterium</taxon>
    </lineage>
</organism>
<keyword evidence="1" id="KW-1133">Transmembrane helix</keyword>
<dbReference type="EMBL" id="BAAAJX010000003">
    <property type="protein sequence ID" value="GAA1492715.1"/>
    <property type="molecule type" value="Genomic_DNA"/>
</dbReference>
<keyword evidence="3" id="KW-1185">Reference proteome</keyword>
<evidence type="ECO:0000313" key="2">
    <source>
        <dbReference type="EMBL" id="GAA1492715.1"/>
    </source>
</evidence>
<gene>
    <name evidence="2" type="ORF">GCM10009627_10610</name>
</gene>
<reference evidence="3" key="1">
    <citation type="journal article" date="2019" name="Int. J. Syst. Evol. Microbiol.">
        <title>The Global Catalogue of Microorganisms (GCM) 10K type strain sequencing project: providing services to taxonomists for standard genome sequencing and annotation.</title>
        <authorList>
            <consortium name="The Broad Institute Genomics Platform"/>
            <consortium name="The Broad Institute Genome Sequencing Center for Infectious Disease"/>
            <person name="Wu L."/>
            <person name="Ma J."/>
        </authorList>
    </citation>
    <scope>NUCLEOTIDE SEQUENCE [LARGE SCALE GENOMIC DNA]</scope>
    <source>
        <strain evidence="3">JCM 12140</strain>
    </source>
</reference>
<sequence length="164" mass="16501">MTTTSEPRTTRLHVSRALVAAAALSWVPALVVVLVRTTWTGAPTRIPVHWSGAGADQWGSTSSLFWTLLVPGLAGAVLCSVLAVPLSADVSRLGAAGVMGGITAGTGAITTVWVAALLSAARVPAPFLVVLGAVVWGGVVFGVCLLRGAGRSSPATSPDVPGPR</sequence>
<evidence type="ECO:0000313" key="3">
    <source>
        <dbReference type="Proteomes" id="UP001501742"/>
    </source>
</evidence>
<keyword evidence="1" id="KW-0472">Membrane</keyword>